<dbReference type="InterPro" id="IPR010976">
    <property type="entry name" value="B-phosphoglucomutase_hydrolase"/>
</dbReference>
<dbReference type="SFLD" id="SFLDG01129">
    <property type="entry name" value="C1.5:_HAD__Beta-PGM__Phosphata"/>
    <property type="match status" value="1"/>
</dbReference>
<dbReference type="SUPFAM" id="SSF56784">
    <property type="entry name" value="HAD-like"/>
    <property type="match status" value="1"/>
</dbReference>
<dbReference type="Proteomes" id="UP000477311">
    <property type="component" value="Unassembled WGS sequence"/>
</dbReference>
<sequence length="222" mass="24448">MSVWGAIFDWDGVVVDSSAAHERAWERLAAEVGRSLPPGFFLRSFGMKNDRAIRELLGWTHDPAELKRLGERKEELFREEIRHRPLQPLPGVRTWLERLRAAGVPCAVGSSTPRANIECVMNSLALQGLFKVIVTGEDVQKGKPDPEVFLRAASGLGVPPERCVVFEDAPVGIEAARRGGMRVVGVAGTHPPERLSGCDRVVRRLDELTVEELAAWFAPAPV</sequence>
<dbReference type="Gene3D" id="3.40.50.1000">
    <property type="entry name" value="HAD superfamily/HAD-like"/>
    <property type="match status" value="1"/>
</dbReference>
<comment type="similarity">
    <text evidence="1">Belongs to the HAD-like hydrolase superfamily. CbbY/CbbZ/Gph/YieH family.</text>
</comment>
<reference evidence="2 3" key="1">
    <citation type="submission" date="2020-02" db="EMBL/GenBank/DDBJ databases">
        <title>Draft genome sequence of Limisphaera ngatamarikiensis NGM72.4T, a thermophilic Verrucomicrobia grouped in subdivision 3.</title>
        <authorList>
            <person name="Carere C.R."/>
            <person name="Steen J."/>
            <person name="Hugenholtz P."/>
            <person name="Stott M.B."/>
        </authorList>
    </citation>
    <scope>NUCLEOTIDE SEQUENCE [LARGE SCALE GENOMIC DNA]</scope>
    <source>
        <strain evidence="2 3">NGM72.4</strain>
    </source>
</reference>
<dbReference type="SFLD" id="SFLDS00003">
    <property type="entry name" value="Haloacid_Dehalogenase"/>
    <property type="match status" value="1"/>
</dbReference>
<evidence type="ECO:0000313" key="3">
    <source>
        <dbReference type="Proteomes" id="UP000477311"/>
    </source>
</evidence>
<gene>
    <name evidence="2" type="ORF">G4L39_06230</name>
</gene>
<dbReference type="RefSeq" id="WP_165106756.1">
    <property type="nucleotide sequence ID" value="NZ_JAAKYA010000042.1"/>
</dbReference>
<dbReference type="InterPro" id="IPR036412">
    <property type="entry name" value="HAD-like_sf"/>
</dbReference>
<proteinExistence type="inferred from homology"/>
<dbReference type="InterPro" id="IPR023214">
    <property type="entry name" value="HAD_sf"/>
</dbReference>
<dbReference type="CDD" id="cd07505">
    <property type="entry name" value="HAD_BPGM-like"/>
    <property type="match status" value="1"/>
</dbReference>
<dbReference type="InterPro" id="IPR023198">
    <property type="entry name" value="PGP-like_dom2"/>
</dbReference>
<keyword evidence="3" id="KW-1185">Reference proteome</keyword>
<dbReference type="NCBIfam" id="TIGR02009">
    <property type="entry name" value="PGMB-YQAB-SF"/>
    <property type="match status" value="1"/>
</dbReference>
<evidence type="ECO:0000256" key="1">
    <source>
        <dbReference type="ARBA" id="ARBA00006171"/>
    </source>
</evidence>
<protein>
    <submittedName>
        <fullName evidence="2">HAD family phosphatase</fullName>
    </submittedName>
</protein>
<dbReference type="SFLD" id="SFLDG01135">
    <property type="entry name" value="C1.5.6:_HAD__Beta-PGM__Phospha"/>
    <property type="match status" value="1"/>
</dbReference>
<comment type="caution">
    <text evidence="2">The sequence shown here is derived from an EMBL/GenBank/DDBJ whole genome shotgun (WGS) entry which is preliminary data.</text>
</comment>
<dbReference type="InterPro" id="IPR006439">
    <property type="entry name" value="HAD-SF_hydro_IA"/>
</dbReference>
<organism evidence="2 3">
    <name type="scientific">Limisphaera ngatamarikiensis</name>
    <dbReference type="NCBI Taxonomy" id="1324935"/>
    <lineage>
        <taxon>Bacteria</taxon>
        <taxon>Pseudomonadati</taxon>
        <taxon>Verrucomicrobiota</taxon>
        <taxon>Verrucomicrobiia</taxon>
        <taxon>Limisphaerales</taxon>
        <taxon>Limisphaeraceae</taxon>
        <taxon>Limisphaera</taxon>
    </lineage>
</organism>
<dbReference type="Pfam" id="PF00702">
    <property type="entry name" value="Hydrolase"/>
    <property type="match status" value="1"/>
</dbReference>
<dbReference type="EMBL" id="JAAKYA010000042">
    <property type="protein sequence ID" value="NGO38993.1"/>
    <property type="molecule type" value="Genomic_DNA"/>
</dbReference>
<dbReference type="AlphaFoldDB" id="A0A6M1RMS4"/>
<dbReference type="PRINTS" id="PR00413">
    <property type="entry name" value="HADHALOGNASE"/>
</dbReference>
<dbReference type="PANTHER" id="PTHR47108:SF1">
    <property type="entry name" value="5-AMINO-6-(5-PHOSPHO-D-RIBITYLAMINO)URACIL PHOSPHATASE, CHLOROPLASTIC"/>
    <property type="match status" value="1"/>
</dbReference>
<dbReference type="PANTHER" id="PTHR47108">
    <property type="entry name" value="5-AMINO-6-(5-PHOSPHO-D-RIBITYLAMINO)URACIL PHOSPHATASE, CHLOROPLASTIC"/>
    <property type="match status" value="1"/>
</dbReference>
<evidence type="ECO:0000313" key="2">
    <source>
        <dbReference type="EMBL" id="NGO38993.1"/>
    </source>
</evidence>
<accession>A0A6M1RMS4</accession>
<name>A0A6M1RMS4_9BACT</name>
<dbReference type="NCBIfam" id="TIGR01509">
    <property type="entry name" value="HAD-SF-IA-v3"/>
    <property type="match status" value="1"/>
</dbReference>
<dbReference type="Gene3D" id="1.10.150.240">
    <property type="entry name" value="Putative phosphatase, domain 2"/>
    <property type="match status" value="1"/>
</dbReference>